<dbReference type="Proteomes" id="UP001529340">
    <property type="component" value="Unassembled WGS sequence"/>
</dbReference>
<protein>
    <recommendedName>
        <fullName evidence="4">ABC transporter permease</fullName>
    </recommendedName>
</protein>
<organism evidence="2 3">
    <name type="scientific">Amedibacillus dolichus</name>
    <dbReference type="NCBI Taxonomy" id="31971"/>
    <lineage>
        <taxon>Bacteria</taxon>
        <taxon>Bacillati</taxon>
        <taxon>Bacillota</taxon>
        <taxon>Erysipelotrichia</taxon>
        <taxon>Erysipelotrichales</taxon>
        <taxon>Erysipelotrichaceae</taxon>
        <taxon>Amedibacillus</taxon>
    </lineage>
</organism>
<reference evidence="2" key="2">
    <citation type="submission" date="2023-06" db="EMBL/GenBank/DDBJ databases">
        <authorList>
            <person name="Zeman M."/>
            <person name="Kubasova T."/>
            <person name="Jahodarova E."/>
            <person name="Nykrynova M."/>
            <person name="Rychlik I."/>
        </authorList>
    </citation>
    <scope>NUCLEOTIDE SEQUENCE</scope>
    <source>
        <strain evidence="2">ET39</strain>
    </source>
</reference>
<feature type="transmembrane region" description="Helical" evidence="1">
    <location>
        <begin position="245"/>
        <end position="262"/>
    </location>
</feature>
<feature type="transmembrane region" description="Helical" evidence="1">
    <location>
        <begin position="49"/>
        <end position="74"/>
    </location>
</feature>
<comment type="caution">
    <text evidence="2">The sequence shown here is derived from an EMBL/GenBank/DDBJ whole genome shotgun (WGS) entry which is preliminary data.</text>
</comment>
<feature type="transmembrane region" description="Helical" evidence="1">
    <location>
        <begin position="131"/>
        <end position="151"/>
    </location>
</feature>
<name>A0ABT7UDE0_9FIRM</name>
<keyword evidence="3" id="KW-1185">Reference proteome</keyword>
<keyword evidence="1" id="KW-0472">Membrane</keyword>
<evidence type="ECO:0000313" key="2">
    <source>
        <dbReference type="EMBL" id="MDM8157646.1"/>
    </source>
</evidence>
<feature type="transmembrane region" description="Helical" evidence="1">
    <location>
        <begin position="343"/>
        <end position="361"/>
    </location>
</feature>
<gene>
    <name evidence="2" type="ORF">QUV96_08350</name>
</gene>
<keyword evidence="1" id="KW-1133">Transmembrane helix</keyword>
<sequence>MNNSFAYIRYHIGRDRNFLILYGIVLVCLFPLLALGLQNNLKTRECLMILLFLLMAVMCVMALVLPVYLFHFLWNRREMDLYASVGMKRKTFYAHKYGIGVAYLWLPPFVVLLLTMLLLRSGGMDLAVLEMMGKIFALGLLLYSLNVWIAIVCRSRLDAILMVVSYFVLPLLLILALQTLLVRHASLLVYCQPYDLLYEGVLTNPIIRWIASIISVPSAGILLAGEVPVQLMVEGIGNNVHLLPSGVWLVWLALSVALFFGARRSFITKKAEDAQTPTTSLFLYPCVICALTLALLLLSGGWDASFGWYVYDFFNPPFIAAIFLYFILWFIAQRQVHVRARHVTILVALIASVFLLEQGFLTSNGFGLISERIDADAEKVQVEITMGMLYGESYHSVTTTMFSRENNESAVDELLELQDVVIEDAKAQAQEAVDIDNDQAMYYDITFRFKQSDALQTRSYVLYGAAEDELYQKYDEILQSLRAKGMLKQEYVQGATDSSLAFEAG</sequence>
<accession>A0ABT7UDE0</accession>
<feature type="transmembrane region" description="Helical" evidence="1">
    <location>
        <begin position="94"/>
        <end position="119"/>
    </location>
</feature>
<feature type="transmembrane region" description="Helical" evidence="1">
    <location>
        <begin position="163"/>
        <end position="185"/>
    </location>
</feature>
<proteinExistence type="predicted"/>
<evidence type="ECO:0000313" key="3">
    <source>
        <dbReference type="Proteomes" id="UP001529340"/>
    </source>
</evidence>
<evidence type="ECO:0008006" key="4">
    <source>
        <dbReference type="Google" id="ProtNLM"/>
    </source>
</evidence>
<dbReference type="RefSeq" id="WP_289608091.1">
    <property type="nucleotide sequence ID" value="NZ_JAUDCG010000037.1"/>
</dbReference>
<feature type="transmembrane region" description="Helical" evidence="1">
    <location>
        <begin position="308"/>
        <end position="331"/>
    </location>
</feature>
<feature type="transmembrane region" description="Helical" evidence="1">
    <location>
        <begin position="20"/>
        <end position="37"/>
    </location>
</feature>
<feature type="transmembrane region" description="Helical" evidence="1">
    <location>
        <begin position="282"/>
        <end position="302"/>
    </location>
</feature>
<reference evidence="2" key="1">
    <citation type="submission" date="2023-06" db="EMBL/GenBank/DDBJ databases">
        <title>Identification and characterization of horizontal gene transfer across gut microbiota members of farm animals based on homology search.</title>
        <authorList>
            <person name="Schwarzerova J."/>
            <person name="Nykrynova M."/>
            <person name="Jureckova K."/>
            <person name="Cejkova D."/>
            <person name="Rychlik I."/>
        </authorList>
    </citation>
    <scope>NUCLEOTIDE SEQUENCE</scope>
    <source>
        <strain evidence="2">ET39</strain>
    </source>
</reference>
<evidence type="ECO:0000256" key="1">
    <source>
        <dbReference type="SAM" id="Phobius"/>
    </source>
</evidence>
<keyword evidence="1" id="KW-0812">Transmembrane</keyword>
<dbReference type="EMBL" id="JAUDCG010000037">
    <property type="protein sequence ID" value="MDM8157646.1"/>
    <property type="molecule type" value="Genomic_DNA"/>
</dbReference>